<comment type="similarity">
    <text evidence="2">Belongs to the WD repeat L(2)GL family.</text>
</comment>
<evidence type="ECO:0000256" key="3">
    <source>
        <dbReference type="ARBA" id="ARBA00022483"/>
    </source>
</evidence>
<evidence type="ECO:0000259" key="7">
    <source>
        <dbReference type="PROSITE" id="PS50892"/>
    </source>
</evidence>
<proteinExistence type="inferred from homology"/>
<organism evidence="8 9">
    <name type="scientific">Chlamydomonas eustigma</name>
    <dbReference type="NCBI Taxonomy" id="1157962"/>
    <lineage>
        <taxon>Eukaryota</taxon>
        <taxon>Viridiplantae</taxon>
        <taxon>Chlorophyta</taxon>
        <taxon>core chlorophytes</taxon>
        <taxon>Chlorophyceae</taxon>
        <taxon>CS clade</taxon>
        <taxon>Chlamydomonadales</taxon>
        <taxon>Chlamydomonadaceae</taxon>
        <taxon>Chlamydomonas</taxon>
    </lineage>
</organism>
<protein>
    <recommendedName>
        <fullName evidence="7">V-SNARE coiled-coil homology domain-containing protein</fullName>
    </recommendedName>
</protein>
<dbReference type="SUPFAM" id="SSF50978">
    <property type="entry name" value="WD40 repeat-like"/>
    <property type="match status" value="1"/>
</dbReference>
<evidence type="ECO:0000256" key="2">
    <source>
        <dbReference type="ARBA" id="ARBA00008070"/>
    </source>
</evidence>
<comment type="caution">
    <text evidence="8">The sequence shown here is derived from an EMBL/GenBank/DDBJ whole genome shotgun (WGS) entry which is preliminary data.</text>
</comment>
<dbReference type="InterPro" id="IPR042855">
    <property type="entry name" value="V_SNARE_CC"/>
</dbReference>
<feature type="domain" description="V-SNARE coiled-coil homology" evidence="7">
    <location>
        <begin position="1330"/>
        <end position="1392"/>
    </location>
</feature>
<keyword evidence="3" id="KW-0268">Exocytosis</keyword>
<feature type="region of interest" description="Disordered" evidence="6">
    <location>
        <begin position="1273"/>
        <end position="1342"/>
    </location>
</feature>
<gene>
    <name evidence="8" type="ORF">CEUSTIGMA_g7856.t1</name>
</gene>
<dbReference type="CDD" id="cd15873">
    <property type="entry name" value="R-SNARE_STXBP5_6"/>
    <property type="match status" value="1"/>
</dbReference>
<feature type="region of interest" description="Disordered" evidence="6">
    <location>
        <begin position="795"/>
        <end position="860"/>
    </location>
</feature>
<feature type="region of interest" description="Disordered" evidence="6">
    <location>
        <begin position="341"/>
        <end position="363"/>
    </location>
</feature>
<dbReference type="PANTHER" id="PTHR10241:SF25">
    <property type="entry name" value="TOMOSYN, ISOFORM C"/>
    <property type="match status" value="1"/>
</dbReference>
<keyword evidence="4" id="KW-0963">Cytoplasm</keyword>
<dbReference type="Proteomes" id="UP000232323">
    <property type="component" value="Unassembled WGS sequence"/>
</dbReference>
<dbReference type="GO" id="GO:0006887">
    <property type="term" value="P:exocytosis"/>
    <property type="evidence" value="ECO:0007669"/>
    <property type="project" value="UniProtKB-KW"/>
</dbReference>
<evidence type="ECO:0000256" key="5">
    <source>
        <dbReference type="PROSITE-ProRule" id="PRU00290"/>
    </source>
</evidence>
<sequence length="1392" mass="145041">MFQGLFKSGVRKTGLPDEPDKLLPEHLRDEAECLLLDSGMPDAVDSSAYDPIQKLLAVGTSDGRVKLFGRLGVEKTLYSSARKPSGTKQLVFHSNRGILLRLSKAGIVEVWDLIDSALGVNAEPEGAKSKPSLKLEDGDKVRCLAPFFFDPYVALGCSSGSIRFAMLIDKSGQPMSSVRPAHGLRLAQLSVSATQLQSAGEVTELSARSVGNLHRLLALHAPGWISVWDVRSNALAASLRGDNALMKRFGVARCSCWMGGGGGVGTGFATGHERGDILIWALPPLGAPVGTAATVLHSLRVTELEDAMAVRCLLPISSRTAAASAAGGPIALLTLGGGPEEQPDGLSLVPVPPSQELSASSNQSEEEVVSLPWVGHILGLSLLPPPGSLAGNEDPIGIIQLLEGGQVALQNPDGGEDVAIFTPPLQAATQAPTKIVCAEMYCLPLERKAQHAAGGLVLTLSDLRAAAAKRIRDSGPRKTLDTASTDTLPDALVSSFRVASAALDAHGAEDLATPSPSQRAQGLSSIVYCTGHQDGHVRLWDMYGEQPQLLLSAPSDAAARPGGLGPNLKSVTVLELRWEHGVLVTGHSKGEVRLYTFSIRSNRGSCVCVSEIGTHPASTSTQTVNLEEGPGLQLRLRSWIHADEITALSYSSTNRAVVVGDKCGGVSLLDMITPAVLWYVDGVSGAIKEVSLGLCSPPSATGSSGRSSKEPHSSVNNRSEGASGVRNLIRSAFYATCEGAVGVMSHATGEPISKNVPFSPKNSSAALCMDLLDEAGIPIWMSRHRFGHKHLAASASGRASSGLSTAADENPEAKRRGGGSIASTSRSSAYQASVNGGKQATAHSRADDDGESEEEEDDYLASAVGRVQKEQRDARIYRRRKAVKDVFTKGVTGVAGVVTGVAGVAETVAEGMAGVVTGVAGTVTHGVVGVTGEVAEKLGLPWTPGLDDDEPYLDYEGDGSGDPLPHEPEVVYVLLCTETHLRVYSVDNILSGDKGTEAKVALASQLLYAHTFHSEGAPGLLALTSGDDDEGPVLEVYSLPSLGLLMQTPISTLTGEVWQAPPAGKAAKLTASSRLGHLTLLSPLGEVSLLAVTKSIPEQHSSRGIYDWDLAEAAQAALLAHAQGASLLQSAPSSVAPSLTFSTAGAVLLDEEEEGLSASAVAAPKQQQQQQQRGAAGIFGNLGGAFSKVQQTMAKGFVDPMRILAGGFSSDPMQQYEAQNPDLGTVITNPNSSLSSLTSAATGAGAAASSGSGSSAPVTKLQYFSAALPTAAASSSTSGGVGDRGAKGASTLSRGGAEVAEEEGDEEEDAVEGSGPPVARTVSQVRRQYRGSTASDRTKQVHEVAIETRRKLEERGQKLKQLDERASDLENSAAGFAELAKQLKDKQKKSWW</sequence>
<dbReference type="InterPro" id="IPR001680">
    <property type="entry name" value="WD40_rpt"/>
</dbReference>
<evidence type="ECO:0000256" key="4">
    <source>
        <dbReference type="ARBA" id="ARBA00022490"/>
    </source>
</evidence>
<feature type="compositionally biased region" description="Low complexity" evidence="6">
    <location>
        <begin position="795"/>
        <end position="807"/>
    </location>
</feature>
<evidence type="ECO:0000313" key="9">
    <source>
        <dbReference type="Proteomes" id="UP000232323"/>
    </source>
</evidence>
<dbReference type="SMART" id="SM00320">
    <property type="entry name" value="WD40"/>
    <property type="match status" value="4"/>
</dbReference>
<dbReference type="PROSITE" id="PS50892">
    <property type="entry name" value="V_SNARE"/>
    <property type="match status" value="1"/>
</dbReference>
<dbReference type="Gene3D" id="1.20.5.110">
    <property type="match status" value="1"/>
</dbReference>
<dbReference type="STRING" id="1157962.A0A250XBG1"/>
<feature type="compositionally biased region" description="Polar residues" evidence="6">
    <location>
        <begin position="1321"/>
        <end position="1335"/>
    </location>
</feature>
<dbReference type="GO" id="GO:0019905">
    <property type="term" value="F:syntaxin binding"/>
    <property type="evidence" value="ECO:0007669"/>
    <property type="project" value="TreeGrafter"/>
</dbReference>
<dbReference type="GO" id="GO:0006893">
    <property type="term" value="P:Golgi to plasma membrane transport"/>
    <property type="evidence" value="ECO:0007669"/>
    <property type="project" value="TreeGrafter"/>
</dbReference>
<keyword evidence="5" id="KW-0175">Coiled coil</keyword>
<evidence type="ECO:0000256" key="1">
    <source>
        <dbReference type="ARBA" id="ARBA00004496"/>
    </source>
</evidence>
<dbReference type="GO" id="GO:0005096">
    <property type="term" value="F:GTPase activator activity"/>
    <property type="evidence" value="ECO:0007669"/>
    <property type="project" value="TreeGrafter"/>
</dbReference>
<comment type="subcellular location">
    <subcellularLocation>
        <location evidence="1">Cytoplasm</location>
    </subcellularLocation>
</comment>
<dbReference type="EMBL" id="BEGY01000052">
    <property type="protein sequence ID" value="GAX80417.1"/>
    <property type="molecule type" value="Genomic_DNA"/>
</dbReference>
<keyword evidence="9" id="KW-1185">Reference proteome</keyword>
<feature type="compositionally biased region" description="Polar residues" evidence="6">
    <location>
        <begin position="821"/>
        <end position="842"/>
    </location>
</feature>
<dbReference type="GO" id="GO:0005737">
    <property type="term" value="C:cytoplasm"/>
    <property type="evidence" value="ECO:0007669"/>
    <property type="project" value="UniProtKB-SubCell"/>
</dbReference>
<dbReference type="SUPFAM" id="SSF58038">
    <property type="entry name" value="SNARE fusion complex"/>
    <property type="match status" value="1"/>
</dbReference>
<evidence type="ECO:0000256" key="6">
    <source>
        <dbReference type="SAM" id="MobiDB-lite"/>
    </source>
</evidence>
<dbReference type="GO" id="GO:0045159">
    <property type="term" value="F:myosin II binding"/>
    <property type="evidence" value="ECO:0007669"/>
    <property type="project" value="TreeGrafter"/>
</dbReference>
<evidence type="ECO:0000313" key="8">
    <source>
        <dbReference type="EMBL" id="GAX80417.1"/>
    </source>
</evidence>
<feature type="region of interest" description="Disordered" evidence="6">
    <location>
        <begin position="698"/>
        <end position="722"/>
    </location>
</feature>
<dbReference type="Gene3D" id="2.130.10.10">
    <property type="entry name" value="YVTN repeat-like/Quinoprotein amine dehydrogenase"/>
    <property type="match status" value="2"/>
</dbReference>
<name>A0A250XBG1_9CHLO</name>
<feature type="compositionally biased region" description="Acidic residues" evidence="6">
    <location>
        <begin position="1299"/>
        <end position="1311"/>
    </location>
</feature>
<dbReference type="GO" id="GO:0005886">
    <property type="term" value="C:plasma membrane"/>
    <property type="evidence" value="ECO:0007669"/>
    <property type="project" value="TreeGrafter"/>
</dbReference>
<dbReference type="InterPro" id="IPR015943">
    <property type="entry name" value="WD40/YVTN_repeat-like_dom_sf"/>
</dbReference>
<dbReference type="InterPro" id="IPR036322">
    <property type="entry name" value="WD40_repeat_dom_sf"/>
</dbReference>
<accession>A0A250XBG1</accession>
<dbReference type="PANTHER" id="PTHR10241">
    <property type="entry name" value="LETHAL 2 GIANT LARVAE PROTEIN"/>
    <property type="match status" value="1"/>
</dbReference>
<reference evidence="8 9" key="1">
    <citation type="submission" date="2017-08" db="EMBL/GenBank/DDBJ databases">
        <title>Acidophilic green algal genome provides insights into adaptation to an acidic environment.</title>
        <authorList>
            <person name="Hirooka S."/>
            <person name="Hirose Y."/>
            <person name="Kanesaki Y."/>
            <person name="Higuchi S."/>
            <person name="Fujiwara T."/>
            <person name="Onuma R."/>
            <person name="Era A."/>
            <person name="Ohbayashi R."/>
            <person name="Uzuka A."/>
            <person name="Nozaki H."/>
            <person name="Yoshikawa H."/>
            <person name="Miyagishima S.Y."/>
        </authorList>
    </citation>
    <scope>NUCLEOTIDE SEQUENCE [LARGE SCALE GENOMIC DNA]</scope>
    <source>
        <strain evidence="8 9">NIES-2499</strain>
    </source>
</reference>
<feature type="compositionally biased region" description="Acidic residues" evidence="6">
    <location>
        <begin position="848"/>
        <end position="859"/>
    </location>
</feature>
<dbReference type="OrthoDB" id="19944at2759"/>